<evidence type="ECO:0000313" key="3">
    <source>
        <dbReference type="Proteomes" id="UP000280008"/>
    </source>
</evidence>
<dbReference type="GO" id="GO:0003677">
    <property type="term" value="F:DNA binding"/>
    <property type="evidence" value="ECO:0007669"/>
    <property type="project" value="InterPro"/>
</dbReference>
<dbReference type="PROSITE" id="PS50943">
    <property type="entry name" value="HTH_CROC1"/>
    <property type="match status" value="1"/>
</dbReference>
<dbReference type="PANTHER" id="PTHR35010:SF2">
    <property type="entry name" value="BLL4672 PROTEIN"/>
    <property type="match status" value="1"/>
</dbReference>
<reference evidence="2 3" key="1">
    <citation type="submission" date="2018-10" db="EMBL/GenBank/DDBJ databases">
        <title>Sequencing the genomes of 1000 actinobacteria strains.</title>
        <authorList>
            <person name="Klenk H.-P."/>
        </authorList>
    </citation>
    <scope>NUCLEOTIDE SEQUENCE [LARGE SCALE GENOMIC DNA]</scope>
    <source>
        <strain evidence="2 3">DSM 17894</strain>
    </source>
</reference>
<proteinExistence type="predicted"/>
<keyword evidence="3" id="KW-1185">Reference proteome</keyword>
<dbReference type="AlphaFoldDB" id="A0A495IL85"/>
<protein>
    <submittedName>
        <fullName evidence="2">Helix-turn-helix protein</fullName>
    </submittedName>
</protein>
<dbReference type="InterPro" id="IPR010982">
    <property type="entry name" value="Lambda_DNA-bd_dom_sf"/>
</dbReference>
<dbReference type="Pfam" id="PF13560">
    <property type="entry name" value="HTH_31"/>
    <property type="match status" value="1"/>
</dbReference>
<dbReference type="SUPFAM" id="SSF47413">
    <property type="entry name" value="lambda repressor-like DNA-binding domains"/>
    <property type="match status" value="1"/>
</dbReference>
<dbReference type="PANTHER" id="PTHR35010">
    <property type="entry name" value="BLL4672 PROTEIN-RELATED"/>
    <property type="match status" value="1"/>
</dbReference>
<dbReference type="EMBL" id="RBKS01000001">
    <property type="protein sequence ID" value="RKR76480.1"/>
    <property type="molecule type" value="Genomic_DNA"/>
</dbReference>
<dbReference type="Gene3D" id="1.10.260.40">
    <property type="entry name" value="lambda repressor-like DNA-binding domains"/>
    <property type="match status" value="1"/>
</dbReference>
<dbReference type="CDD" id="cd00093">
    <property type="entry name" value="HTH_XRE"/>
    <property type="match status" value="1"/>
</dbReference>
<organism evidence="2 3">
    <name type="scientific">Frondihabitans australicus</name>
    <dbReference type="NCBI Taxonomy" id="386892"/>
    <lineage>
        <taxon>Bacteria</taxon>
        <taxon>Bacillati</taxon>
        <taxon>Actinomycetota</taxon>
        <taxon>Actinomycetes</taxon>
        <taxon>Micrococcales</taxon>
        <taxon>Microbacteriaceae</taxon>
        <taxon>Frondihabitans</taxon>
    </lineage>
</organism>
<dbReference type="Gene3D" id="3.30.450.180">
    <property type="match status" value="1"/>
</dbReference>
<dbReference type="InterPro" id="IPR041413">
    <property type="entry name" value="MLTR_LBD"/>
</dbReference>
<dbReference type="InterPro" id="IPR001387">
    <property type="entry name" value="Cro/C1-type_HTH"/>
</dbReference>
<accession>A0A495IL85</accession>
<evidence type="ECO:0000313" key="2">
    <source>
        <dbReference type="EMBL" id="RKR76480.1"/>
    </source>
</evidence>
<gene>
    <name evidence="2" type="ORF">C8E83_3656</name>
</gene>
<dbReference type="Proteomes" id="UP000280008">
    <property type="component" value="Unassembled WGS sequence"/>
</dbReference>
<dbReference type="SMART" id="SM00530">
    <property type="entry name" value="HTH_XRE"/>
    <property type="match status" value="1"/>
</dbReference>
<sequence>MAFALNGYRQALSARDGASYRRPVDNKTEIREFLSTRRARVTPEQVGLPTFGGNRRVKGLRREEVALLAGVSVDYYVRLERGNLGGVSEGVLEAISRALQLDDVERMHLFDLSRTANASIGTRRRAVTTTIRSSVQRMLDSFSGPAWVRNDRMDILGANVMARALYAPVFADPARRPNTARFTFLDAGAPDFYVDWSDVTHDSVAILRAAAGRNPYDKALSDLIGELSTRSELFRQAWASHDVGMHRSGVKRMRHPEVGDLELTYEAMELVMDPGLTVLTYSAEPASPSEEKLRLLAVWAATEALAEPSV</sequence>
<name>A0A495IL85_9MICO</name>
<comment type="caution">
    <text evidence="2">The sequence shown here is derived from an EMBL/GenBank/DDBJ whole genome shotgun (WGS) entry which is preliminary data.</text>
</comment>
<feature type="domain" description="HTH cro/C1-type" evidence="1">
    <location>
        <begin position="55"/>
        <end position="106"/>
    </location>
</feature>
<dbReference type="Pfam" id="PF17765">
    <property type="entry name" value="MLTR_LBD"/>
    <property type="match status" value="1"/>
</dbReference>
<evidence type="ECO:0000259" key="1">
    <source>
        <dbReference type="PROSITE" id="PS50943"/>
    </source>
</evidence>